<feature type="region of interest" description="Disordered" evidence="1">
    <location>
        <begin position="1"/>
        <end position="57"/>
    </location>
</feature>
<proteinExistence type="predicted"/>
<dbReference type="Proteomes" id="UP000657574">
    <property type="component" value="Unassembled WGS sequence"/>
</dbReference>
<dbReference type="AlphaFoldDB" id="A0A917KUU9"/>
<comment type="caution">
    <text evidence="2">The sequence shown here is derived from an EMBL/GenBank/DDBJ whole genome shotgun (WGS) entry which is preliminary data.</text>
</comment>
<reference evidence="2" key="2">
    <citation type="submission" date="2020-09" db="EMBL/GenBank/DDBJ databases">
        <authorList>
            <person name="Sun Q."/>
            <person name="Ohkuma M."/>
        </authorList>
    </citation>
    <scope>NUCLEOTIDE SEQUENCE</scope>
    <source>
        <strain evidence="2">JCM 3086</strain>
    </source>
</reference>
<reference evidence="2" key="1">
    <citation type="journal article" date="2014" name="Int. J. Syst. Evol. Microbiol.">
        <title>Complete genome sequence of Corynebacterium casei LMG S-19264T (=DSM 44701T), isolated from a smear-ripened cheese.</title>
        <authorList>
            <consortium name="US DOE Joint Genome Institute (JGI-PGF)"/>
            <person name="Walter F."/>
            <person name="Albersmeier A."/>
            <person name="Kalinowski J."/>
            <person name="Ruckert C."/>
        </authorList>
    </citation>
    <scope>NUCLEOTIDE SEQUENCE</scope>
    <source>
        <strain evidence="2">JCM 3086</strain>
    </source>
</reference>
<keyword evidence="3" id="KW-1185">Reference proteome</keyword>
<sequence>MVPRLGERTGRAAARPRVDPRRSPDAEDAAKEAGDRAHLSPRRPAGDQDLPAPREYSDYGRLRFAPRRAPAELLAEVNDHERQRNLELVLAEFRNYQQGILSAGPGARSLTEFFASIHEKLAPAAAPAPKAQRSDRDVLNLLTKRAKVLHLGPANYCWFTAPSRALCLRLAGTPAADRPLIGMCDSARCPQATHHPCHRPVWAEHADRTKIFIGQLGTTRKTERTRLQADFDRASRVVAEIDAASASMTEESA</sequence>
<name>A0A917KUU9_9ACTN</name>
<gene>
    <name evidence="2" type="ORF">GCM10010121_044000</name>
</gene>
<evidence type="ECO:0000313" key="2">
    <source>
        <dbReference type="EMBL" id="GGJ27872.1"/>
    </source>
</evidence>
<dbReference type="EMBL" id="BMQA01000013">
    <property type="protein sequence ID" value="GGJ27872.1"/>
    <property type="molecule type" value="Genomic_DNA"/>
</dbReference>
<evidence type="ECO:0000313" key="3">
    <source>
        <dbReference type="Proteomes" id="UP000657574"/>
    </source>
</evidence>
<protein>
    <submittedName>
        <fullName evidence="2">Uncharacterized protein</fullName>
    </submittedName>
</protein>
<organism evidence="2 3">
    <name type="scientific">Streptomyces brasiliensis</name>
    <dbReference type="NCBI Taxonomy" id="1954"/>
    <lineage>
        <taxon>Bacteria</taxon>
        <taxon>Bacillati</taxon>
        <taxon>Actinomycetota</taxon>
        <taxon>Actinomycetes</taxon>
        <taxon>Kitasatosporales</taxon>
        <taxon>Streptomycetaceae</taxon>
        <taxon>Streptomyces</taxon>
    </lineage>
</organism>
<feature type="compositionally biased region" description="Basic and acidic residues" evidence="1">
    <location>
        <begin position="1"/>
        <end position="38"/>
    </location>
</feature>
<accession>A0A917KUU9</accession>
<evidence type="ECO:0000256" key="1">
    <source>
        <dbReference type="SAM" id="MobiDB-lite"/>
    </source>
</evidence>